<dbReference type="GO" id="GO:0043531">
    <property type="term" value="F:ADP binding"/>
    <property type="evidence" value="ECO:0007669"/>
    <property type="project" value="InterPro"/>
</dbReference>
<dbReference type="AlphaFoldDB" id="A0A6N2KK35"/>
<name>A0A6N2KK35_SALVM</name>
<evidence type="ECO:0000259" key="2">
    <source>
        <dbReference type="Pfam" id="PF00931"/>
    </source>
</evidence>
<reference evidence="3" key="1">
    <citation type="submission" date="2019-03" db="EMBL/GenBank/DDBJ databases">
        <authorList>
            <person name="Mank J."/>
            <person name="Almeida P."/>
        </authorList>
    </citation>
    <scope>NUCLEOTIDE SEQUENCE</scope>
    <source>
        <strain evidence="3">78183</strain>
    </source>
</reference>
<accession>A0A6N2KK35</accession>
<dbReference type="InterPro" id="IPR002182">
    <property type="entry name" value="NB-ARC"/>
</dbReference>
<feature type="domain" description="NB-ARC" evidence="2">
    <location>
        <begin position="100"/>
        <end position="209"/>
    </location>
</feature>
<dbReference type="EMBL" id="CAADRP010000225">
    <property type="protein sequence ID" value="VFU25423.1"/>
    <property type="molecule type" value="Genomic_DNA"/>
</dbReference>
<protein>
    <recommendedName>
        <fullName evidence="2">NB-ARC domain-containing protein</fullName>
    </recommendedName>
</protein>
<dbReference type="PRINTS" id="PR00364">
    <property type="entry name" value="DISEASERSIST"/>
</dbReference>
<dbReference type="Pfam" id="PF00931">
    <property type="entry name" value="NB-ARC"/>
    <property type="match status" value="1"/>
</dbReference>
<dbReference type="Gene3D" id="3.40.50.300">
    <property type="entry name" value="P-loop containing nucleotide triphosphate hydrolases"/>
    <property type="match status" value="1"/>
</dbReference>
<dbReference type="InterPro" id="IPR027417">
    <property type="entry name" value="P-loop_NTPase"/>
</dbReference>
<sequence>MNDSQNLVGVRTEPVVQVLEQSNAELDNLSVDAGRIKVDEDEDVDMVNNSGRLEQPDAGGSSSGGPKHNPNESRRAPLLVGYTKLVGRAFEENWNVIWSWLTSTIGIYTMGGAGKTTMLKHIYNELLHSPDISHNVYCTHKLKNKIAKRIELSLSSEEEALLHRVAELSQELMKTQRWILILDDFWNSFELHEVGIPVPLKGCKLIMTTPL</sequence>
<dbReference type="SUPFAM" id="SSF52540">
    <property type="entry name" value="P-loop containing nucleoside triphosphate hydrolases"/>
    <property type="match status" value="1"/>
</dbReference>
<evidence type="ECO:0000256" key="1">
    <source>
        <dbReference type="SAM" id="MobiDB-lite"/>
    </source>
</evidence>
<organism evidence="3">
    <name type="scientific">Salix viminalis</name>
    <name type="common">Common osier</name>
    <name type="synonym">Basket willow</name>
    <dbReference type="NCBI Taxonomy" id="40686"/>
    <lineage>
        <taxon>Eukaryota</taxon>
        <taxon>Viridiplantae</taxon>
        <taxon>Streptophyta</taxon>
        <taxon>Embryophyta</taxon>
        <taxon>Tracheophyta</taxon>
        <taxon>Spermatophyta</taxon>
        <taxon>Magnoliopsida</taxon>
        <taxon>eudicotyledons</taxon>
        <taxon>Gunneridae</taxon>
        <taxon>Pentapetalae</taxon>
        <taxon>rosids</taxon>
        <taxon>fabids</taxon>
        <taxon>Malpighiales</taxon>
        <taxon>Salicaceae</taxon>
        <taxon>Saliceae</taxon>
        <taxon>Salix</taxon>
    </lineage>
</organism>
<dbReference type="PANTHER" id="PTHR23155">
    <property type="entry name" value="DISEASE RESISTANCE PROTEIN RP"/>
    <property type="match status" value="1"/>
</dbReference>
<gene>
    <name evidence="3" type="ORF">SVIM_LOCUS59164</name>
</gene>
<proteinExistence type="predicted"/>
<evidence type="ECO:0000313" key="3">
    <source>
        <dbReference type="EMBL" id="VFU25423.1"/>
    </source>
</evidence>
<dbReference type="GO" id="GO:0098542">
    <property type="term" value="P:defense response to other organism"/>
    <property type="evidence" value="ECO:0007669"/>
    <property type="project" value="TreeGrafter"/>
</dbReference>
<dbReference type="PANTHER" id="PTHR23155:SF1032">
    <property type="entry name" value="NB-ARC DOMAIN-CONTAINING PROTEIN"/>
    <property type="match status" value="1"/>
</dbReference>
<dbReference type="InterPro" id="IPR044974">
    <property type="entry name" value="Disease_R_plants"/>
</dbReference>
<feature type="region of interest" description="Disordered" evidence="1">
    <location>
        <begin position="40"/>
        <end position="74"/>
    </location>
</feature>